<dbReference type="AlphaFoldDB" id="A0A248TGH8"/>
<dbReference type="InterPro" id="IPR024029">
    <property type="entry name" value="Pyridox_Oxase_FMN-dep"/>
</dbReference>
<gene>
    <name evidence="2" type="ORF">CKF48_08090</name>
</gene>
<name>A0A248TGH8_9BACI</name>
<evidence type="ECO:0000313" key="3">
    <source>
        <dbReference type="Proteomes" id="UP000215137"/>
    </source>
</evidence>
<dbReference type="InterPro" id="IPR012349">
    <property type="entry name" value="Split_barrel_FMN-bd"/>
</dbReference>
<keyword evidence="3" id="KW-1185">Reference proteome</keyword>
<dbReference type="PANTHER" id="PTHR42815">
    <property type="entry name" value="FAD-BINDING, PUTATIVE (AFU_ORTHOLOGUE AFUA_6G07600)-RELATED"/>
    <property type="match status" value="1"/>
</dbReference>
<dbReference type="RefSeq" id="WP_095370855.1">
    <property type="nucleotide sequence ID" value="NZ_CP022983.1"/>
</dbReference>
<sequence length="192" mass="21278">MFNNVIQSEEELEALFTPPSKGAANKVISIIDEHCKDFLARSPFLFLATTNKDGQCDNSPRGDYPGFVQVLDEKHLVIPDRPGNRRLDSMHNILSNPQVGLLFIIPGLNETLRINGKASIIQDEDILAKMADKGKAPLLGIAVEVEECFLHCANSFNRAGIWKPETWLEKESLPSPAKMFAAHIATNVIEKV</sequence>
<evidence type="ECO:0000259" key="1">
    <source>
        <dbReference type="Pfam" id="PF01243"/>
    </source>
</evidence>
<keyword evidence="2" id="KW-0378">Hydrolase</keyword>
<organism evidence="2 3">
    <name type="scientific">Cytobacillus kochii</name>
    <dbReference type="NCBI Taxonomy" id="859143"/>
    <lineage>
        <taxon>Bacteria</taxon>
        <taxon>Bacillati</taxon>
        <taxon>Bacillota</taxon>
        <taxon>Bacilli</taxon>
        <taxon>Bacillales</taxon>
        <taxon>Bacillaceae</taxon>
        <taxon>Cytobacillus</taxon>
    </lineage>
</organism>
<proteinExistence type="predicted"/>
<dbReference type="Pfam" id="PF01243">
    <property type="entry name" value="PNPOx_N"/>
    <property type="match status" value="1"/>
</dbReference>
<accession>A0A248TGH8</accession>
<evidence type="ECO:0000313" key="2">
    <source>
        <dbReference type="EMBL" id="ASV67281.1"/>
    </source>
</evidence>
<feature type="domain" description="Pyridoxamine 5'-phosphate oxidase N-terminal" evidence="1">
    <location>
        <begin position="31"/>
        <end position="151"/>
    </location>
</feature>
<reference evidence="2 3" key="1">
    <citation type="submission" date="2017-08" db="EMBL/GenBank/DDBJ databases">
        <title>Complete Genome Sequence of Bacillus kochii Oregon-R-modENCODE STRAIN BDGP4, isolated from Drosophila melanogaster gut.</title>
        <authorList>
            <person name="Wan K.H."/>
            <person name="Yu C."/>
            <person name="Park S."/>
            <person name="Hammonds A.S."/>
            <person name="Booth B.W."/>
            <person name="Celniker S.E."/>
        </authorList>
    </citation>
    <scope>NUCLEOTIDE SEQUENCE [LARGE SCALE GENOMIC DNA]</scope>
    <source>
        <strain evidence="2 3">BDGP4</strain>
    </source>
</reference>
<dbReference type="SUPFAM" id="SSF50475">
    <property type="entry name" value="FMN-binding split barrel"/>
    <property type="match status" value="1"/>
</dbReference>
<dbReference type="GO" id="GO:0016787">
    <property type="term" value="F:hydrolase activity"/>
    <property type="evidence" value="ECO:0007669"/>
    <property type="project" value="UniProtKB-KW"/>
</dbReference>
<dbReference type="Proteomes" id="UP000215137">
    <property type="component" value="Chromosome"/>
</dbReference>
<dbReference type="EMBL" id="CP022983">
    <property type="protein sequence ID" value="ASV67281.1"/>
    <property type="molecule type" value="Genomic_DNA"/>
</dbReference>
<dbReference type="KEGG" id="bko:CKF48_08090"/>
<dbReference type="PANTHER" id="PTHR42815:SF2">
    <property type="entry name" value="FAD-BINDING, PUTATIVE (AFU_ORTHOLOGUE AFUA_6G07600)-RELATED"/>
    <property type="match status" value="1"/>
</dbReference>
<dbReference type="OrthoDB" id="9796486at2"/>
<protein>
    <submittedName>
        <fullName evidence="2">Phosphohydrolase</fullName>
    </submittedName>
</protein>
<dbReference type="Gene3D" id="2.30.110.10">
    <property type="entry name" value="Electron Transport, Fmn-binding Protein, Chain A"/>
    <property type="match status" value="1"/>
</dbReference>
<dbReference type="InterPro" id="IPR011576">
    <property type="entry name" value="Pyridox_Oxase_N"/>
</dbReference>
<dbReference type="NCBIfam" id="TIGR04025">
    <property type="entry name" value="PPOX_FMN_DR2398"/>
    <property type="match status" value="1"/>
</dbReference>